<evidence type="ECO:0000313" key="3">
    <source>
        <dbReference type="Proteomes" id="UP001500827"/>
    </source>
</evidence>
<accession>A0ABP7L954</accession>
<feature type="coiled-coil region" evidence="1">
    <location>
        <begin position="36"/>
        <end position="72"/>
    </location>
</feature>
<gene>
    <name evidence="2" type="ORF">GCM10022276_13090</name>
</gene>
<keyword evidence="3" id="KW-1185">Reference proteome</keyword>
<dbReference type="RefSeq" id="WP_344698870.1">
    <property type="nucleotide sequence ID" value="NZ_BAABBM010000001.1"/>
</dbReference>
<comment type="caution">
    <text evidence="2">The sequence shown here is derived from an EMBL/GenBank/DDBJ whole genome shotgun (WGS) entry which is preliminary data.</text>
</comment>
<evidence type="ECO:0000256" key="1">
    <source>
        <dbReference type="SAM" id="Coils"/>
    </source>
</evidence>
<reference evidence="3" key="1">
    <citation type="journal article" date="2019" name="Int. J. Syst. Evol. Microbiol.">
        <title>The Global Catalogue of Microorganisms (GCM) 10K type strain sequencing project: providing services to taxonomists for standard genome sequencing and annotation.</title>
        <authorList>
            <consortium name="The Broad Institute Genomics Platform"/>
            <consortium name="The Broad Institute Genome Sequencing Center for Infectious Disease"/>
            <person name="Wu L."/>
            <person name="Ma J."/>
        </authorList>
    </citation>
    <scope>NUCLEOTIDE SEQUENCE [LARGE SCALE GENOMIC DNA]</scope>
    <source>
        <strain evidence="3">JCM 17543</strain>
    </source>
</reference>
<protein>
    <submittedName>
        <fullName evidence="2">Uncharacterized protein</fullName>
    </submittedName>
</protein>
<dbReference type="Proteomes" id="UP001500827">
    <property type="component" value="Unassembled WGS sequence"/>
</dbReference>
<organism evidence="2 3">
    <name type="scientific">Sphingomonas limnosediminicola</name>
    <dbReference type="NCBI Taxonomy" id="940133"/>
    <lineage>
        <taxon>Bacteria</taxon>
        <taxon>Pseudomonadati</taxon>
        <taxon>Pseudomonadota</taxon>
        <taxon>Alphaproteobacteria</taxon>
        <taxon>Sphingomonadales</taxon>
        <taxon>Sphingomonadaceae</taxon>
        <taxon>Sphingomonas</taxon>
    </lineage>
</organism>
<name>A0ABP7L954_9SPHN</name>
<dbReference type="EMBL" id="BAABBM010000001">
    <property type="protein sequence ID" value="GAA3895401.1"/>
    <property type="molecule type" value="Genomic_DNA"/>
</dbReference>
<keyword evidence="1" id="KW-0175">Coiled coil</keyword>
<sequence length="319" mass="37909">MANQSCVLRHPAKLIGWIGNRVESGRVAFCCWKEEREAWRAQKAAAREQFDTTELEREVESLRTRLDAEVERLFDDPIKQAEERFQELWRDGLELHRRIELFSRDFWGERNQALERLRPIVREIKETKAELAEAYERHADAVAYIRHWLARSRSRIPIYGKAGRPVPSHWLLGMSQAKFERAKYRRDKAGHEIGQLKSALARLQLDKRSWQRVLDEIKGHAQELRELRETRQFPNVLREQVEDLERQSERLTEFVARASRGRESYIKQSSLTREIEKVVSQIERMKRARRSFLESFKAPSAKADRRAAYLRQYAERRVS</sequence>
<evidence type="ECO:0000313" key="2">
    <source>
        <dbReference type="EMBL" id="GAA3895401.1"/>
    </source>
</evidence>
<proteinExistence type="predicted"/>